<dbReference type="SUPFAM" id="SSF48403">
    <property type="entry name" value="Ankyrin repeat"/>
    <property type="match status" value="1"/>
</dbReference>
<dbReference type="AlphaFoldDB" id="A0A9P5DN91"/>
<protein>
    <recommendedName>
        <fullName evidence="4">F-box domain-containing protein</fullName>
    </recommendedName>
</protein>
<keyword evidence="3" id="KW-1185">Reference proteome</keyword>
<dbReference type="OrthoDB" id="194358at2759"/>
<dbReference type="InterPro" id="IPR002110">
    <property type="entry name" value="Ankyrin_rpt"/>
</dbReference>
<dbReference type="SMART" id="SM00248">
    <property type="entry name" value="ANK"/>
    <property type="match status" value="3"/>
</dbReference>
<dbReference type="Pfam" id="PF13606">
    <property type="entry name" value="Ank_3"/>
    <property type="match status" value="1"/>
</dbReference>
<comment type="caution">
    <text evidence="2">The sequence shown here is derived from an EMBL/GenBank/DDBJ whole genome shotgun (WGS) entry which is preliminary data.</text>
</comment>
<dbReference type="Proteomes" id="UP000730481">
    <property type="component" value="Unassembled WGS sequence"/>
</dbReference>
<feature type="region of interest" description="Disordered" evidence="1">
    <location>
        <begin position="1"/>
        <end position="43"/>
    </location>
</feature>
<evidence type="ECO:0000313" key="3">
    <source>
        <dbReference type="Proteomes" id="UP000730481"/>
    </source>
</evidence>
<accession>A0A9P5DN91</accession>
<feature type="compositionally biased region" description="Low complexity" evidence="1">
    <location>
        <begin position="21"/>
        <end position="34"/>
    </location>
</feature>
<organism evidence="2 3">
    <name type="scientific">Fusarium beomiforme</name>
    <dbReference type="NCBI Taxonomy" id="44412"/>
    <lineage>
        <taxon>Eukaryota</taxon>
        <taxon>Fungi</taxon>
        <taxon>Dikarya</taxon>
        <taxon>Ascomycota</taxon>
        <taxon>Pezizomycotina</taxon>
        <taxon>Sordariomycetes</taxon>
        <taxon>Hypocreomycetidae</taxon>
        <taxon>Hypocreales</taxon>
        <taxon>Nectriaceae</taxon>
        <taxon>Fusarium</taxon>
        <taxon>Fusarium burgessii species complex</taxon>
    </lineage>
</organism>
<gene>
    <name evidence="2" type="ORF">FBEOM_13656</name>
</gene>
<evidence type="ECO:0000256" key="1">
    <source>
        <dbReference type="SAM" id="MobiDB-lite"/>
    </source>
</evidence>
<proteinExistence type="predicted"/>
<sequence>MPSADHTSADGVPAANISDDSTLSSYASPTTSTSADNPETTSLAPVQASASQLECLPQEILLRVNNLLLFRSASRLARTSKKLHGLLNTELYKLAGRYDHWYPLYVAAATSDIGLFERCVESGAVIDCHWPLNSTLAFGHGQRLFLTMGWRPLRQAISSRQVDAVNWLLDHGADPDETLAEAVLLTYRQPPLEYAFNRGYGCLGNMRCSRRILFALLDAGARLDYIEPGPADEIQTMRDDDSYMSLYWLI</sequence>
<evidence type="ECO:0000313" key="2">
    <source>
        <dbReference type="EMBL" id="KAF4332546.1"/>
    </source>
</evidence>
<dbReference type="EMBL" id="PVQB02001043">
    <property type="protein sequence ID" value="KAF4332546.1"/>
    <property type="molecule type" value="Genomic_DNA"/>
</dbReference>
<evidence type="ECO:0008006" key="4">
    <source>
        <dbReference type="Google" id="ProtNLM"/>
    </source>
</evidence>
<reference evidence="2" key="2">
    <citation type="submission" date="2020-02" db="EMBL/GenBank/DDBJ databases">
        <title>Identification and distribution of gene clusters putatively required for synthesis of sphingolipid metabolism inhibitors in phylogenetically diverse species of the filamentous fungus Fusarium.</title>
        <authorList>
            <person name="Kim H.-S."/>
            <person name="Busman M."/>
            <person name="Brown D.W."/>
            <person name="Divon H."/>
            <person name="Uhlig S."/>
            <person name="Proctor R.H."/>
        </authorList>
    </citation>
    <scope>NUCLEOTIDE SEQUENCE</scope>
    <source>
        <strain evidence="2">NRRL 25174</strain>
    </source>
</reference>
<dbReference type="Gene3D" id="1.25.40.20">
    <property type="entry name" value="Ankyrin repeat-containing domain"/>
    <property type="match status" value="1"/>
</dbReference>
<name>A0A9P5DN91_9HYPO</name>
<dbReference type="InterPro" id="IPR036770">
    <property type="entry name" value="Ankyrin_rpt-contain_sf"/>
</dbReference>
<reference evidence="2" key="1">
    <citation type="journal article" date="2017" name="Mycologia">
        <title>Fusarium algeriense, sp. nov., a novel toxigenic crown rot pathogen of durum wheat from Algeria is nested in the Fusarium burgessii species complex.</title>
        <authorList>
            <person name="Laraba I."/>
            <person name="Keddad A."/>
            <person name="Boureghda H."/>
            <person name="Abdallah N."/>
            <person name="Vaughan M.M."/>
            <person name="Proctor R.H."/>
            <person name="Busman M."/>
            <person name="O'Donnell K."/>
        </authorList>
    </citation>
    <scope>NUCLEOTIDE SEQUENCE</scope>
    <source>
        <strain evidence="2">NRRL 25174</strain>
    </source>
</reference>